<keyword evidence="1" id="KW-0472">Membrane</keyword>
<keyword evidence="1" id="KW-1133">Transmembrane helix</keyword>
<organism evidence="2 3">
    <name type="scientific">Aspergillus oryzae</name>
    <name type="common">Yellow koji mold</name>
    <dbReference type="NCBI Taxonomy" id="5062"/>
    <lineage>
        <taxon>Eukaryota</taxon>
        <taxon>Fungi</taxon>
        <taxon>Dikarya</taxon>
        <taxon>Ascomycota</taxon>
        <taxon>Pezizomycotina</taxon>
        <taxon>Eurotiomycetes</taxon>
        <taxon>Eurotiomycetidae</taxon>
        <taxon>Eurotiales</taxon>
        <taxon>Aspergillaceae</taxon>
        <taxon>Aspergillus</taxon>
        <taxon>Aspergillus subgen. Circumdati</taxon>
    </lineage>
</organism>
<name>A0AAN5BVN4_ASPOZ</name>
<feature type="transmembrane region" description="Helical" evidence="1">
    <location>
        <begin position="20"/>
        <end position="41"/>
    </location>
</feature>
<reference evidence="2" key="1">
    <citation type="submission" date="2023-04" db="EMBL/GenBank/DDBJ databases">
        <title>Aspergillus oryzae NBRC 4228.</title>
        <authorList>
            <person name="Ichikawa N."/>
            <person name="Sato H."/>
            <person name="Tonouchi N."/>
        </authorList>
    </citation>
    <scope>NUCLEOTIDE SEQUENCE</scope>
    <source>
        <strain evidence="2">NBRC 4228</strain>
    </source>
</reference>
<dbReference type="EMBL" id="BSYA01000158">
    <property type="protein sequence ID" value="GMG35118.1"/>
    <property type="molecule type" value="Genomic_DNA"/>
</dbReference>
<accession>A0AAN5BVN4</accession>
<evidence type="ECO:0000313" key="2">
    <source>
        <dbReference type="EMBL" id="GMG35118.1"/>
    </source>
</evidence>
<dbReference type="AlphaFoldDB" id="A0AAN5BVN4"/>
<dbReference type="Proteomes" id="UP001165205">
    <property type="component" value="Unassembled WGS sequence"/>
</dbReference>
<gene>
    <name evidence="2" type="ORF">Aory04_001037500</name>
</gene>
<evidence type="ECO:0000256" key="1">
    <source>
        <dbReference type="SAM" id="Phobius"/>
    </source>
</evidence>
<sequence length="110" mass="11948">MSSLSSSSLGGVANRMDWLYAYIAGTAFLVCGLVAVVHLLSSQKQKADFNKNGGLFTYVKFIYATFLKPHDKSGNGQQDALESFYKTQVRVDESPAALRSIAKTSSGWCV</sequence>
<evidence type="ECO:0000313" key="3">
    <source>
        <dbReference type="Proteomes" id="UP001165205"/>
    </source>
</evidence>
<protein>
    <submittedName>
        <fullName evidence="2">Unnamed protein product</fullName>
    </submittedName>
</protein>
<comment type="caution">
    <text evidence="2">The sequence shown here is derived from an EMBL/GenBank/DDBJ whole genome shotgun (WGS) entry which is preliminary data.</text>
</comment>
<proteinExistence type="predicted"/>
<keyword evidence="1" id="KW-0812">Transmembrane</keyword>